<dbReference type="InterPro" id="IPR023367">
    <property type="entry name" value="Peptidase_M42_dom2"/>
</dbReference>
<dbReference type="RefSeq" id="WP_268041112.1">
    <property type="nucleotide sequence ID" value="NZ_JAPQER010000004.1"/>
</dbReference>
<dbReference type="Gene3D" id="2.40.30.40">
    <property type="entry name" value="Peptidase M42, domain 2"/>
    <property type="match status" value="1"/>
</dbReference>
<dbReference type="Proteomes" id="UP001078443">
    <property type="component" value="Unassembled WGS sequence"/>
</dbReference>
<name>A0ABT4D2C8_9CLOT</name>
<dbReference type="EMBL" id="JAPQER010000004">
    <property type="protein sequence ID" value="MCY6484792.1"/>
    <property type="molecule type" value="Genomic_DNA"/>
</dbReference>
<dbReference type="InterPro" id="IPR008007">
    <property type="entry name" value="Peptidase_M42"/>
</dbReference>
<sequence length="344" mass="38626">MNIDMSYVKDFMLKILSVPSPAGDTDVSINMLDEEFKKFGVTTVKTKKKALIATIEGEDNENQKMISAHIDTLGAIVREIKPNGRLKIVQIGGFAWSSVEGENVTIKTIKGKEFTGTILPDKASIHVHSDVVRETLRTDDNMEVRIDEFVKTKEDVLNIGINVGDFVYFEPRTVVTKEGFIKSRHLDDKACVAAIFGLVKYLKDNNIKPKYTTHFYINNYEELGHGIAIVPEKVKEHLALDIGTVADHQTSEETKVTICAKDSRTPYDFEFRKKLVDICEKNDIDYVVDVHYRYGSDASIAATNGFDVNFACAGPGVDATHHYERTHISSIENNVKLLVKYITE</sequence>
<reference evidence="7" key="1">
    <citation type="submission" date="2022-12" db="EMBL/GenBank/DDBJ databases">
        <authorList>
            <person name="Wang J."/>
        </authorList>
    </citation>
    <scope>NUCLEOTIDE SEQUENCE</scope>
    <source>
        <strain evidence="7">HY-45-18</strain>
    </source>
</reference>
<comment type="similarity">
    <text evidence="1 6">Belongs to the peptidase M42 family.</text>
</comment>
<dbReference type="PANTHER" id="PTHR32481:SF7">
    <property type="entry name" value="AMINOPEPTIDASE YHFE-RELATED"/>
    <property type="match status" value="1"/>
</dbReference>
<evidence type="ECO:0000256" key="1">
    <source>
        <dbReference type="ARBA" id="ARBA00006272"/>
    </source>
</evidence>
<dbReference type="SUPFAM" id="SSF101821">
    <property type="entry name" value="Aminopeptidase/glucanase lid domain"/>
    <property type="match status" value="1"/>
</dbReference>
<dbReference type="PANTHER" id="PTHR32481">
    <property type="entry name" value="AMINOPEPTIDASE"/>
    <property type="match status" value="1"/>
</dbReference>
<dbReference type="Pfam" id="PF05343">
    <property type="entry name" value="Peptidase_M42"/>
    <property type="match status" value="1"/>
</dbReference>
<comment type="caution">
    <text evidence="7">The sequence shown here is derived from an EMBL/GenBank/DDBJ whole genome shotgun (WGS) entry which is preliminary data.</text>
</comment>
<evidence type="ECO:0000256" key="5">
    <source>
        <dbReference type="ARBA" id="ARBA00022801"/>
    </source>
</evidence>
<evidence type="ECO:0000256" key="3">
    <source>
        <dbReference type="ARBA" id="ARBA00022670"/>
    </source>
</evidence>
<dbReference type="PIRSF" id="PIRSF001123">
    <property type="entry name" value="PepA_GA"/>
    <property type="match status" value="1"/>
</dbReference>
<dbReference type="InterPro" id="IPR051464">
    <property type="entry name" value="Peptidase_M42_aminopept"/>
</dbReference>
<keyword evidence="4" id="KW-0479">Metal-binding</keyword>
<keyword evidence="5" id="KW-0378">Hydrolase</keyword>
<evidence type="ECO:0000256" key="4">
    <source>
        <dbReference type="ARBA" id="ARBA00022723"/>
    </source>
</evidence>
<dbReference type="Gene3D" id="3.40.630.10">
    <property type="entry name" value="Zn peptidases"/>
    <property type="match status" value="1"/>
</dbReference>
<evidence type="ECO:0000313" key="8">
    <source>
        <dbReference type="Proteomes" id="UP001078443"/>
    </source>
</evidence>
<evidence type="ECO:0000256" key="2">
    <source>
        <dbReference type="ARBA" id="ARBA00022438"/>
    </source>
</evidence>
<dbReference type="SUPFAM" id="SSF53187">
    <property type="entry name" value="Zn-dependent exopeptidases"/>
    <property type="match status" value="1"/>
</dbReference>
<evidence type="ECO:0000313" key="7">
    <source>
        <dbReference type="EMBL" id="MCY6484792.1"/>
    </source>
</evidence>
<evidence type="ECO:0000256" key="6">
    <source>
        <dbReference type="PIRNR" id="PIRNR001123"/>
    </source>
</evidence>
<dbReference type="CDD" id="cd05657">
    <property type="entry name" value="M42_glucanase_like"/>
    <property type="match status" value="1"/>
</dbReference>
<keyword evidence="8" id="KW-1185">Reference proteome</keyword>
<keyword evidence="3" id="KW-0645">Protease</keyword>
<gene>
    <name evidence="7" type="ORF">OW763_10615</name>
</gene>
<accession>A0ABT4D2C8</accession>
<keyword evidence="2" id="KW-0031">Aminopeptidase</keyword>
<proteinExistence type="inferred from homology"/>
<organism evidence="7 8">
    <name type="scientific">Clostridium aestuarii</name>
    <dbReference type="NCBI Taxonomy" id="338193"/>
    <lineage>
        <taxon>Bacteria</taxon>
        <taxon>Bacillati</taxon>
        <taxon>Bacillota</taxon>
        <taxon>Clostridia</taxon>
        <taxon>Eubacteriales</taxon>
        <taxon>Clostridiaceae</taxon>
        <taxon>Clostridium</taxon>
    </lineage>
</organism>
<protein>
    <submittedName>
        <fullName evidence="7">M42 family metallopeptidase</fullName>
    </submittedName>
</protein>